<gene>
    <name evidence="2" type="ORF">SYN_03116</name>
</gene>
<sequence length="433" mass="47592">MKRFWVALLAVAMVAGFALSASAADVKFSGTYYVRGLHADNWGLSNDEASRSLYGQRLRLSTEFKIAEGLTLNTRFDALERRWGTTKELVGSYGYGNDDENISFDRVWVSFAVPFGRFDVGRTMTNTSWGTIFGDNDTDTDMIRYVGNFGPWEAAAFTEKVKDNSYVAAKTGTAWAPSVPWAGKTDGDYDNYGVYGKYKWNGGVAGLQVMYTNDASTTTYKDRYYTVSPYVQTTFGPVFVEAEVNYQYGERESDVAGGTDVDINAWSAYVHGKGNIGPAYVGAFYAFVSGEDAGGDIEAYQGDGGGTFDPALILWGEKNNKWLGNLGGNSLTDAQTDGYMKNAHLFQVYAGYKPMPKLDVKAAVSYAMADEEAAGQDDEIGIEADLTAAYKIYDNLTYTVGFGYLWAGDFYKGTTAKAIDDTYLLMHRLDLSF</sequence>
<protein>
    <submittedName>
        <fullName evidence="2">Hypothetical exported protein</fullName>
    </submittedName>
</protein>
<keyword evidence="1" id="KW-0732">Signal</keyword>
<dbReference type="HOGENOM" id="CLU_629668_0_0_7"/>
<organism evidence="2 3">
    <name type="scientific">Syntrophus aciditrophicus (strain SB)</name>
    <dbReference type="NCBI Taxonomy" id="56780"/>
    <lineage>
        <taxon>Bacteria</taxon>
        <taxon>Pseudomonadati</taxon>
        <taxon>Thermodesulfobacteriota</taxon>
        <taxon>Syntrophia</taxon>
        <taxon>Syntrophales</taxon>
        <taxon>Syntrophaceae</taxon>
        <taxon>Syntrophus</taxon>
    </lineage>
</organism>
<dbReference type="Proteomes" id="UP000001933">
    <property type="component" value="Chromosome"/>
</dbReference>
<evidence type="ECO:0000313" key="2">
    <source>
        <dbReference type="EMBL" id="ABC78527.1"/>
    </source>
</evidence>
<evidence type="ECO:0000256" key="1">
    <source>
        <dbReference type="SAM" id="SignalP"/>
    </source>
</evidence>
<dbReference type="EMBL" id="CP000252">
    <property type="protein sequence ID" value="ABC78527.1"/>
    <property type="molecule type" value="Genomic_DNA"/>
</dbReference>
<keyword evidence="3" id="KW-1185">Reference proteome</keyword>
<name>Q2LWR5_SYNAS</name>
<dbReference type="OrthoDB" id="5464498at2"/>
<feature type="chain" id="PRO_5004212500" evidence="1">
    <location>
        <begin position="24"/>
        <end position="433"/>
    </location>
</feature>
<accession>Q2LWR5</accession>
<dbReference type="eggNOG" id="ENOG5032R8K">
    <property type="taxonomic scope" value="Bacteria"/>
</dbReference>
<dbReference type="TCDB" id="1.B.61.1.5">
    <property type="family name" value="the delta-proteobacterial porin (delta-porin) family"/>
</dbReference>
<dbReference type="InParanoid" id="Q2LWR5"/>
<dbReference type="SUPFAM" id="SSF56935">
    <property type="entry name" value="Porins"/>
    <property type="match status" value="1"/>
</dbReference>
<reference evidence="2 3" key="1">
    <citation type="journal article" date="2007" name="Proc. Natl. Acad. Sci. U.S.A.">
        <title>The genome of Syntrophus aciditrophicus: life at the thermodynamic limit of microbial growth.</title>
        <authorList>
            <person name="McInerney M.J."/>
            <person name="Rohlin L."/>
            <person name="Mouttaki H."/>
            <person name="Kim U."/>
            <person name="Krupp R.S."/>
            <person name="Rios-Hernandez L."/>
            <person name="Sieber J."/>
            <person name="Struchtemeyer C.G."/>
            <person name="Bhattacharyya A."/>
            <person name="Campbell J.W."/>
            <person name="Gunsalus R.P."/>
        </authorList>
    </citation>
    <scope>NUCLEOTIDE SEQUENCE [LARGE SCALE GENOMIC DNA]</scope>
    <source>
        <strain evidence="2 3">SB</strain>
    </source>
</reference>
<dbReference type="STRING" id="56780.SYN_03116"/>
<proteinExistence type="predicted"/>
<evidence type="ECO:0000313" key="3">
    <source>
        <dbReference type="Proteomes" id="UP000001933"/>
    </source>
</evidence>
<dbReference type="AlphaFoldDB" id="Q2LWR5"/>
<dbReference type="RefSeq" id="WP_011418546.1">
    <property type="nucleotide sequence ID" value="NC_007759.1"/>
</dbReference>
<feature type="signal peptide" evidence="1">
    <location>
        <begin position="1"/>
        <end position="23"/>
    </location>
</feature>
<dbReference type="KEGG" id="sat:SYN_03116"/>